<evidence type="ECO:0000313" key="1">
    <source>
        <dbReference type="EMBL" id="KAI3694348.1"/>
    </source>
</evidence>
<keyword evidence="2" id="KW-1185">Reference proteome</keyword>
<evidence type="ECO:0000313" key="2">
    <source>
        <dbReference type="Proteomes" id="UP001056120"/>
    </source>
</evidence>
<name>A0ACB8Z9S9_9ASTR</name>
<organism evidence="1 2">
    <name type="scientific">Smallanthus sonchifolius</name>
    <dbReference type="NCBI Taxonomy" id="185202"/>
    <lineage>
        <taxon>Eukaryota</taxon>
        <taxon>Viridiplantae</taxon>
        <taxon>Streptophyta</taxon>
        <taxon>Embryophyta</taxon>
        <taxon>Tracheophyta</taxon>
        <taxon>Spermatophyta</taxon>
        <taxon>Magnoliopsida</taxon>
        <taxon>eudicotyledons</taxon>
        <taxon>Gunneridae</taxon>
        <taxon>Pentapetalae</taxon>
        <taxon>asterids</taxon>
        <taxon>campanulids</taxon>
        <taxon>Asterales</taxon>
        <taxon>Asteraceae</taxon>
        <taxon>Asteroideae</taxon>
        <taxon>Heliantheae alliance</taxon>
        <taxon>Millerieae</taxon>
        <taxon>Smallanthus</taxon>
    </lineage>
</organism>
<reference evidence="1 2" key="2">
    <citation type="journal article" date="2022" name="Mol. Ecol. Resour.">
        <title>The genomes of chicory, endive, great burdock and yacon provide insights into Asteraceae paleo-polyploidization history and plant inulin production.</title>
        <authorList>
            <person name="Fan W."/>
            <person name="Wang S."/>
            <person name="Wang H."/>
            <person name="Wang A."/>
            <person name="Jiang F."/>
            <person name="Liu H."/>
            <person name="Zhao H."/>
            <person name="Xu D."/>
            <person name="Zhang Y."/>
        </authorList>
    </citation>
    <scope>NUCLEOTIDE SEQUENCE [LARGE SCALE GENOMIC DNA]</scope>
    <source>
        <strain evidence="2">cv. Yunnan</strain>
        <tissue evidence="1">Leaves</tissue>
    </source>
</reference>
<comment type="caution">
    <text evidence="1">The sequence shown here is derived from an EMBL/GenBank/DDBJ whole genome shotgun (WGS) entry which is preliminary data.</text>
</comment>
<protein>
    <submittedName>
        <fullName evidence="1">Uncharacterized protein</fullName>
    </submittedName>
</protein>
<proteinExistence type="predicted"/>
<sequence length="90" mass="10599">MNAHNTCVGMKSHRSTQSEELTRDLSDVPRTSRHRHHRSMDNSIDPDSQSPTKTKHRRHHRIRRSQEKGDLPDIPKKSRRRKPKDDDGSR</sequence>
<accession>A0ACB8Z9S9</accession>
<gene>
    <name evidence="1" type="ORF">L1987_77313</name>
</gene>
<dbReference type="Proteomes" id="UP001056120">
    <property type="component" value="Linkage Group LG26"/>
</dbReference>
<dbReference type="EMBL" id="CM042043">
    <property type="protein sequence ID" value="KAI3694348.1"/>
    <property type="molecule type" value="Genomic_DNA"/>
</dbReference>
<reference evidence="2" key="1">
    <citation type="journal article" date="2022" name="Mol. Ecol. Resour.">
        <title>The genomes of chicory, endive, great burdock and yacon provide insights into Asteraceae palaeo-polyploidization history and plant inulin production.</title>
        <authorList>
            <person name="Fan W."/>
            <person name="Wang S."/>
            <person name="Wang H."/>
            <person name="Wang A."/>
            <person name="Jiang F."/>
            <person name="Liu H."/>
            <person name="Zhao H."/>
            <person name="Xu D."/>
            <person name="Zhang Y."/>
        </authorList>
    </citation>
    <scope>NUCLEOTIDE SEQUENCE [LARGE SCALE GENOMIC DNA]</scope>
    <source>
        <strain evidence="2">cv. Yunnan</strain>
    </source>
</reference>